<feature type="signal peptide" evidence="2">
    <location>
        <begin position="1"/>
        <end position="24"/>
    </location>
</feature>
<feature type="region of interest" description="Disordered" evidence="1">
    <location>
        <begin position="606"/>
        <end position="627"/>
    </location>
</feature>
<keyword evidence="4" id="KW-1185">Reference proteome</keyword>
<gene>
    <name evidence="3" type="ORF">SAMN04488052_11139</name>
</gene>
<reference evidence="3 4" key="1">
    <citation type="submission" date="2016-10" db="EMBL/GenBank/DDBJ databases">
        <authorList>
            <person name="de Groot N.N."/>
        </authorList>
    </citation>
    <scope>NUCLEOTIDE SEQUENCE [LARGE SCALE GENOMIC DNA]</scope>
    <source>
        <strain evidence="3 4">CGMCC 1.6291</strain>
    </source>
</reference>
<dbReference type="RefSeq" id="WP_091645883.1">
    <property type="nucleotide sequence ID" value="NZ_FOEG01000011.1"/>
</dbReference>
<evidence type="ECO:0000256" key="2">
    <source>
        <dbReference type="SAM" id="SignalP"/>
    </source>
</evidence>
<accession>A0A1H8VD67</accession>
<dbReference type="OrthoDB" id="5791639at2"/>
<evidence type="ECO:0000313" key="4">
    <source>
        <dbReference type="Proteomes" id="UP000199657"/>
    </source>
</evidence>
<evidence type="ECO:0000256" key="1">
    <source>
        <dbReference type="SAM" id="MobiDB-lite"/>
    </source>
</evidence>
<dbReference type="Proteomes" id="UP000199657">
    <property type="component" value="Unassembled WGS sequence"/>
</dbReference>
<evidence type="ECO:0000313" key="3">
    <source>
        <dbReference type="EMBL" id="SEP12808.1"/>
    </source>
</evidence>
<name>A0A1H8VD67_9GAMM</name>
<organism evidence="3 4">
    <name type="scientific">Aquisalimonas asiatica</name>
    <dbReference type="NCBI Taxonomy" id="406100"/>
    <lineage>
        <taxon>Bacteria</taxon>
        <taxon>Pseudomonadati</taxon>
        <taxon>Pseudomonadota</taxon>
        <taxon>Gammaproteobacteria</taxon>
        <taxon>Chromatiales</taxon>
        <taxon>Ectothiorhodospiraceae</taxon>
        <taxon>Aquisalimonas</taxon>
    </lineage>
</organism>
<protein>
    <submittedName>
        <fullName evidence="3">Uncharacterized protein</fullName>
    </submittedName>
</protein>
<dbReference type="EMBL" id="FOEG01000011">
    <property type="protein sequence ID" value="SEP12808.1"/>
    <property type="molecule type" value="Genomic_DNA"/>
</dbReference>
<keyword evidence="2" id="KW-0732">Signal</keyword>
<feature type="chain" id="PRO_5011525744" evidence="2">
    <location>
        <begin position="25"/>
        <end position="642"/>
    </location>
</feature>
<proteinExistence type="predicted"/>
<dbReference type="AlphaFoldDB" id="A0A1H8VD67"/>
<sequence length="642" mass="69644">MGVRQGGFRCLCLGAGLLIAGSHAAISDDNGGNGVESGELEQSERQAILGINSVGLEETSYRFPVRYCPHERDCRDRGAWRVSLPQGLADAVLADNMAAIVPARYDRLMLSADGTRIETATEVTEIEESWVESFQFPAGGDLDAFTSHLQGYLNDQIADPLAELMAASRQARYDEMPREEQTRFIEERAREAGIPADVLEGLLSSAYTFAYHIPPIRGGQFTVRQIQRERADGTTYYVYRTSLSAPVHTRLTVFAFDGEAFEVYNIIDTEPGNFMESWAQQISGSASVTTRSRPRRDDAQAIFERAYAASFGDTVNALNVRLKDDEAFTVAAPALSADNGAVEMTVGNQENLRPGAVVRVTRVIDGEREDMGWGRVRDVGDSCLALPEDERTTTRADLVVDAGADAYDQVREIPYTGVFGRFGVGQETSTLTNGEDTDAGEPTYLDLGFVADFAFLRNNASLHGMWTSVDIGIGALGDGTFQGDEVEGGMAFRLRTGIEYRRHLLGAFYGSVGADFGVEGQRYELREEDLTATSLFVNPRVGAGYYFGPKWQVQASVGYHQPVSEDVDYDGTGDHPDVFEGGANAMLSIGYHVDFAGPFANSAAMPSERCQEIRDNGGQDPVSAGAGSQDFAGALACAQASR</sequence>
<dbReference type="STRING" id="406100.SAMN04488052_11139"/>